<dbReference type="Proteomes" id="UP000266723">
    <property type="component" value="Unassembled WGS sequence"/>
</dbReference>
<proteinExistence type="predicted"/>
<feature type="region of interest" description="Disordered" evidence="1">
    <location>
        <begin position="35"/>
        <end position="72"/>
    </location>
</feature>
<comment type="caution">
    <text evidence="2">The sequence shown here is derived from an EMBL/GenBank/DDBJ whole genome shotgun (WGS) entry which is preliminary data.</text>
</comment>
<accession>A0ABQ7EW90</accession>
<protein>
    <submittedName>
        <fullName evidence="2">Uncharacterized protein</fullName>
    </submittedName>
</protein>
<name>A0ABQ7EW90_BRACR</name>
<organism evidence="2 3">
    <name type="scientific">Brassica cretica</name>
    <name type="common">Mustard</name>
    <dbReference type="NCBI Taxonomy" id="69181"/>
    <lineage>
        <taxon>Eukaryota</taxon>
        <taxon>Viridiplantae</taxon>
        <taxon>Streptophyta</taxon>
        <taxon>Embryophyta</taxon>
        <taxon>Tracheophyta</taxon>
        <taxon>Spermatophyta</taxon>
        <taxon>Magnoliopsida</taxon>
        <taxon>eudicotyledons</taxon>
        <taxon>Gunneridae</taxon>
        <taxon>Pentapetalae</taxon>
        <taxon>rosids</taxon>
        <taxon>malvids</taxon>
        <taxon>Brassicales</taxon>
        <taxon>Brassicaceae</taxon>
        <taxon>Brassiceae</taxon>
        <taxon>Brassica</taxon>
    </lineage>
</organism>
<feature type="compositionally biased region" description="Basic and acidic residues" evidence="1">
    <location>
        <begin position="61"/>
        <end position="72"/>
    </location>
</feature>
<reference evidence="2 3" key="1">
    <citation type="journal article" date="2020" name="BMC Genomics">
        <title>Intraspecific diversification of the crop wild relative Brassica cretica Lam. using demographic model selection.</title>
        <authorList>
            <person name="Kioukis A."/>
            <person name="Michalopoulou V.A."/>
            <person name="Briers L."/>
            <person name="Pirintsos S."/>
            <person name="Studholme D.J."/>
            <person name="Pavlidis P."/>
            <person name="Sarris P.F."/>
        </authorList>
    </citation>
    <scope>NUCLEOTIDE SEQUENCE [LARGE SCALE GENOMIC DNA]</scope>
    <source>
        <strain evidence="3">cv. PFS-1207/04</strain>
    </source>
</reference>
<dbReference type="EMBL" id="QGKV02000297">
    <property type="protein sequence ID" value="KAF3607884.1"/>
    <property type="molecule type" value="Genomic_DNA"/>
</dbReference>
<evidence type="ECO:0000256" key="1">
    <source>
        <dbReference type="SAM" id="MobiDB-lite"/>
    </source>
</evidence>
<evidence type="ECO:0000313" key="3">
    <source>
        <dbReference type="Proteomes" id="UP000266723"/>
    </source>
</evidence>
<keyword evidence="3" id="KW-1185">Reference proteome</keyword>
<gene>
    <name evidence="2" type="ORF">DY000_02047844</name>
</gene>
<evidence type="ECO:0000313" key="2">
    <source>
        <dbReference type="EMBL" id="KAF3607884.1"/>
    </source>
</evidence>
<sequence>MGLSKKRVFYVSNLALAAVELMSSGHGRRGLLSFFRQDLDPGTGTQTRRQKPGTWRQEPGTWRKEPGSRKLE</sequence>